<reference evidence="5 7" key="1">
    <citation type="submission" date="2017-01" db="EMBL/GenBank/DDBJ databases">
        <authorList>
            <person name="Varghese N."/>
            <person name="Submissions S."/>
        </authorList>
    </citation>
    <scope>NUCLEOTIDE SEQUENCE [LARGE SCALE GENOMIC DNA]</scope>
    <source>
        <strain evidence="5 7">DSM 18447</strain>
    </source>
</reference>
<dbReference type="InterPro" id="IPR000524">
    <property type="entry name" value="Tscrpt_reg_HTH_GntR"/>
</dbReference>
<name>A0AA46A4V4_9RHOB</name>
<evidence type="ECO:0000259" key="4">
    <source>
        <dbReference type="PROSITE" id="PS50949"/>
    </source>
</evidence>
<dbReference type="EMBL" id="FTOU01000003">
    <property type="protein sequence ID" value="SIS70422.1"/>
    <property type="molecule type" value="Genomic_DNA"/>
</dbReference>
<dbReference type="EMBL" id="CP067140">
    <property type="protein sequence ID" value="WCR05074.1"/>
    <property type="molecule type" value="Genomic_DNA"/>
</dbReference>
<keyword evidence="8" id="KW-1185">Reference proteome</keyword>
<dbReference type="Pfam" id="PF07729">
    <property type="entry name" value="FCD"/>
    <property type="match status" value="1"/>
</dbReference>
<keyword evidence="2 5" id="KW-0238">DNA-binding</keyword>
<feature type="domain" description="HTH gntR-type" evidence="4">
    <location>
        <begin position="14"/>
        <end position="81"/>
    </location>
</feature>
<evidence type="ECO:0000313" key="6">
    <source>
        <dbReference type="EMBL" id="WCR05074.1"/>
    </source>
</evidence>
<dbReference type="SMART" id="SM00345">
    <property type="entry name" value="HTH_GNTR"/>
    <property type="match status" value="1"/>
</dbReference>
<proteinExistence type="predicted"/>
<dbReference type="SUPFAM" id="SSF46785">
    <property type="entry name" value="Winged helix' DNA-binding domain"/>
    <property type="match status" value="1"/>
</dbReference>
<dbReference type="InterPro" id="IPR036390">
    <property type="entry name" value="WH_DNA-bd_sf"/>
</dbReference>
<protein>
    <submittedName>
        <fullName evidence="5">DNA-binding transcriptional regulator, GntR family</fullName>
    </submittedName>
    <submittedName>
        <fullName evidence="6">GntR family transcriptional regulator</fullName>
    </submittedName>
</protein>
<dbReference type="AlphaFoldDB" id="A0AA46A4V4"/>
<evidence type="ECO:0000313" key="7">
    <source>
        <dbReference type="Proteomes" id="UP000186216"/>
    </source>
</evidence>
<dbReference type="Pfam" id="PF00392">
    <property type="entry name" value="GntR"/>
    <property type="match status" value="1"/>
</dbReference>
<evidence type="ECO:0000313" key="5">
    <source>
        <dbReference type="EMBL" id="SIS70422.1"/>
    </source>
</evidence>
<reference evidence="6 8" key="2">
    <citation type="submission" date="2021-01" db="EMBL/GenBank/DDBJ databases">
        <title>Biogeographic distribution of Paracoccus.</title>
        <authorList>
            <person name="Hollensteiner J."/>
            <person name="Leineberger J."/>
            <person name="Brinkhoff T."/>
            <person name="Daniel R."/>
        </authorList>
    </citation>
    <scope>NUCLEOTIDE SEQUENCE [LARGE SCALE GENOMIC DNA]</scope>
    <source>
        <strain evidence="6 8">DSM 18447</strain>
    </source>
</reference>
<dbReference type="SUPFAM" id="SSF48008">
    <property type="entry name" value="GntR ligand-binding domain-like"/>
    <property type="match status" value="1"/>
</dbReference>
<dbReference type="InterPro" id="IPR011711">
    <property type="entry name" value="GntR_C"/>
</dbReference>
<dbReference type="SMART" id="SM00895">
    <property type="entry name" value="FCD"/>
    <property type="match status" value="1"/>
</dbReference>
<accession>A0AA46A4V4</accession>
<sequence length="243" mass="27733">MNEKNSAAEKQARGKGARYIYEELKREILTLELEPGAPLDETTISHRFAMSRSPVREALVRLSGDGLVEMLSNRSTLVAPIDLVGFPRYVEALDYLQRINTRLAARNRTEADLAAMEAEAQAFDAACRENDYLAMSATNRDFHMSVAAAGKNPYLARSYERLLDEGRRMLHMHFDYIHSSSSDRLLSSDHYDIIEAIRARNAGEADKLAHEHTRQFHSRFMEFLHARYDNDFDFDVIAMAQQS</sequence>
<dbReference type="InterPro" id="IPR008920">
    <property type="entry name" value="TF_FadR/GntR_C"/>
</dbReference>
<dbReference type="PANTHER" id="PTHR43537:SF5">
    <property type="entry name" value="UXU OPERON TRANSCRIPTIONAL REGULATOR"/>
    <property type="match status" value="1"/>
</dbReference>
<keyword evidence="1" id="KW-0805">Transcription regulation</keyword>
<dbReference type="InterPro" id="IPR036388">
    <property type="entry name" value="WH-like_DNA-bd_sf"/>
</dbReference>
<keyword evidence="3" id="KW-0804">Transcription</keyword>
<dbReference type="GO" id="GO:0003700">
    <property type="term" value="F:DNA-binding transcription factor activity"/>
    <property type="evidence" value="ECO:0007669"/>
    <property type="project" value="InterPro"/>
</dbReference>
<dbReference type="Gene3D" id="1.20.120.530">
    <property type="entry name" value="GntR ligand-binding domain-like"/>
    <property type="match status" value="1"/>
</dbReference>
<dbReference type="Gene3D" id="1.10.10.10">
    <property type="entry name" value="Winged helix-like DNA-binding domain superfamily/Winged helix DNA-binding domain"/>
    <property type="match status" value="1"/>
</dbReference>
<organism evidence="5 7">
    <name type="scientific">Paracoccus saliphilus</name>
    <dbReference type="NCBI Taxonomy" id="405559"/>
    <lineage>
        <taxon>Bacteria</taxon>
        <taxon>Pseudomonadati</taxon>
        <taxon>Pseudomonadota</taxon>
        <taxon>Alphaproteobacteria</taxon>
        <taxon>Rhodobacterales</taxon>
        <taxon>Paracoccaceae</taxon>
        <taxon>Paracoccus</taxon>
    </lineage>
</organism>
<dbReference type="Proteomes" id="UP001215549">
    <property type="component" value="Chromosome"/>
</dbReference>
<gene>
    <name evidence="6" type="ORF">JHX88_10435</name>
    <name evidence="5" type="ORF">SAMN05421772_103117</name>
</gene>
<dbReference type="PANTHER" id="PTHR43537">
    <property type="entry name" value="TRANSCRIPTIONAL REGULATOR, GNTR FAMILY"/>
    <property type="match status" value="1"/>
</dbReference>
<dbReference type="GO" id="GO:0003677">
    <property type="term" value="F:DNA binding"/>
    <property type="evidence" value="ECO:0007669"/>
    <property type="project" value="UniProtKB-KW"/>
</dbReference>
<evidence type="ECO:0000256" key="1">
    <source>
        <dbReference type="ARBA" id="ARBA00023015"/>
    </source>
</evidence>
<dbReference type="Proteomes" id="UP000186216">
    <property type="component" value="Unassembled WGS sequence"/>
</dbReference>
<dbReference type="PROSITE" id="PS50949">
    <property type="entry name" value="HTH_GNTR"/>
    <property type="match status" value="1"/>
</dbReference>
<dbReference type="RefSeq" id="WP_076524060.1">
    <property type="nucleotide sequence ID" value="NZ_CP067140.1"/>
</dbReference>
<evidence type="ECO:0000256" key="2">
    <source>
        <dbReference type="ARBA" id="ARBA00023125"/>
    </source>
</evidence>
<evidence type="ECO:0000313" key="8">
    <source>
        <dbReference type="Proteomes" id="UP001215549"/>
    </source>
</evidence>
<evidence type="ECO:0000256" key="3">
    <source>
        <dbReference type="ARBA" id="ARBA00023163"/>
    </source>
</evidence>